<comment type="similarity">
    <text evidence="2 12">Belongs to the cutinase family.</text>
</comment>
<comment type="catalytic activity">
    <reaction evidence="9 12">
        <text>cutin + H2O = cutin monomers.</text>
        <dbReference type="EC" id="3.1.1.74"/>
    </reaction>
</comment>
<protein>
    <recommendedName>
        <fullName evidence="3 12">Cutinase</fullName>
        <ecNumber evidence="3 12">3.1.1.74</ecNumber>
    </recommendedName>
</protein>
<dbReference type="RefSeq" id="XP_025426315.1">
    <property type="nucleotide sequence ID" value="XM_025573845.1"/>
</dbReference>
<keyword evidence="6 13" id="KW-0732">Signal</keyword>
<dbReference type="EMBL" id="KZ821289">
    <property type="protein sequence ID" value="PYH40333.1"/>
    <property type="molecule type" value="Genomic_DNA"/>
</dbReference>
<evidence type="ECO:0000256" key="11">
    <source>
        <dbReference type="PIRSR" id="PIRSR611150-2"/>
    </source>
</evidence>
<feature type="active site" description="Nucleophile" evidence="10">
    <location>
        <position position="228"/>
    </location>
</feature>
<dbReference type="Pfam" id="PF01083">
    <property type="entry name" value="Cutinase"/>
    <property type="match status" value="1"/>
</dbReference>
<dbReference type="InterPro" id="IPR043580">
    <property type="entry name" value="CUTINASE_1"/>
</dbReference>
<dbReference type="OrthoDB" id="3225429at2759"/>
<evidence type="ECO:0000256" key="9">
    <source>
        <dbReference type="ARBA" id="ARBA00034045"/>
    </source>
</evidence>
<dbReference type="AlphaFoldDB" id="A0A318Z6C0"/>
<comment type="subcellular location">
    <subcellularLocation>
        <location evidence="1 12">Secreted</location>
    </subcellularLocation>
</comment>
<keyword evidence="15" id="KW-1185">Reference proteome</keyword>
<dbReference type="InterPro" id="IPR029058">
    <property type="entry name" value="AB_hydrolase_fold"/>
</dbReference>
<dbReference type="SUPFAM" id="SSF53474">
    <property type="entry name" value="alpha/beta-Hydrolases"/>
    <property type="match status" value="1"/>
</dbReference>
<feature type="disulfide bond" evidence="11">
    <location>
        <begin position="273"/>
        <end position="280"/>
    </location>
</feature>
<reference evidence="14 15" key="1">
    <citation type="submission" date="2016-12" db="EMBL/GenBank/DDBJ databases">
        <title>The genomes of Aspergillus section Nigri reveals drivers in fungal speciation.</title>
        <authorList>
            <consortium name="DOE Joint Genome Institute"/>
            <person name="Vesth T.C."/>
            <person name="Nybo J."/>
            <person name="Theobald S."/>
            <person name="Brandl J."/>
            <person name="Frisvad J.C."/>
            <person name="Nielsen K.F."/>
            <person name="Lyhne E.K."/>
            <person name="Kogle M.E."/>
            <person name="Kuo A."/>
            <person name="Riley R."/>
            <person name="Clum A."/>
            <person name="Nolan M."/>
            <person name="Lipzen A."/>
            <person name="Salamov A."/>
            <person name="Henrissat B."/>
            <person name="Wiebenga A."/>
            <person name="De Vries R.P."/>
            <person name="Grigoriev I.V."/>
            <person name="Mortensen U.H."/>
            <person name="Andersen M.R."/>
            <person name="Baker S.E."/>
        </authorList>
    </citation>
    <scope>NUCLEOTIDE SEQUENCE [LARGE SCALE GENOMIC DNA]</scope>
    <source>
        <strain evidence="14 15">JOP 1030-1</strain>
    </source>
</reference>
<evidence type="ECO:0000256" key="4">
    <source>
        <dbReference type="ARBA" id="ARBA00022487"/>
    </source>
</evidence>
<dbReference type="InterPro" id="IPR011150">
    <property type="entry name" value="Cutinase_monf"/>
</dbReference>
<dbReference type="EC" id="3.1.1.74" evidence="3 12"/>
<evidence type="ECO:0000256" key="1">
    <source>
        <dbReference type="ARBA" id="ARBA00004613"/>
    </source>
</evidence>
<feature type="signal peptide" evidence="13">
    <location>
        <begin position="1"/>
        <end position="15"/>
    </location>
</feature>
<proteinExistence type="inferred from homology"/>
<sequence length="312" mass="30476">MKSFVTLSLLATALAAPTPTLHGRQFDLTSLLSGSSSGSSTSTGSSGLSALASLFPISSTTGSSSASASGSAIASASGSTTDSTTGTSSSSSGLSALASLFPSSSTTSTSSDSSSSSSDSISSLLSSFMGGSTTANGVTSNTGCKELTFIFARGTSEMGNMGSVVGPEVASNLQTLTGNKVTVQGVDYAADWAGNMELGASGGPTMASLVKEALSECPNTKVVLGGYSQGAMVVHNAASSLSAGEIQAAVLFGDPLKMTSVGKLASSKVKEFCATGDPVCENGADVMAHLSYGSDAQAAAQFLVSAVGLSSS</sequence>
<evidence type="ECO:0000256" key="13">
    <source>
        <dbReference type="SAM" id="SignalP"/>
    </source>
</evidence>
<evidence type="ECO:0000256" key="5">
    <source>
        <dbReference type="ARBA" id="ARBA00022525"/>
    </source>
</evidence>
<evidence type="ECO:0000256" key="12">
    <source>
        <dbReference type="RuleBase" id="RU361263"/>
    </source>
</evidence>
<keyword evidence="8 11" id="KW-1015">Disulfide bond</keyword>
<dbReference type="Proteomes" id="UP000248349">
    <property type="component" value="Unassembled WGS sequence"/>
</dbReference>
<name>A0A318Z6C0_9EURO</name>
<gene>
    <name evidence="14" type="ORF">BP01DRAFT_351558</name>
</gene>
<keyword evidence="7 12" id="KW-0378">Hydrolase</keyword>
<dbReference type="PROSITE" id="PS00155">
    <property type="entry name" value="CUTINASE_1"/>
    <property type="match status" value="1"/>
</dbReference>
<comment type="function">
    <text evidence="12">Catalyzes the hydrolysis of complex carboxylic polyesters found in the cell wall of plants. Degrades cutin, a macromolecule that forms the structure of the plant cuticle.</text>
</comment>
<dbReference type="GeneID" id="37075073"/>
<feature type="chain" id="PRO_5016426938" description="Cutinase" evidence="13">
    <location>
        <begin position="16"/>
        <end position="312"/>
    </location>
</feature>
<dbReference type="PANTHER" id="PTHR48250">
    <property type="entry name" value="CUTINASE 2-RELATED"/>
    <property type="match status" value="1"/>
</dbReference>
<dbReference type="GO" id="GO:0005576">
    <property type="term" value="C:extracellular region"/>
    <property type="evidence" value="ECO:0007669"/>
    <property type="project" value="UniProtKB-SubCell"/>
</dbReference>
<dbReference type="PANTHER" id="PTHR48250:SF2">
    <property type="entry name" value="CUTINASE"/>
    <property type="match status" value="1"/>
</dbReference>
<dbReference type="SMART" id="SM01110">
    <property type="entry name" value="Cutinase"/>
    <property type="match status" value="1"/>
</dbReference>
<evidence type="ECO:0000256" key="6">
    <source>
        <dbReference type="ARBA" id="ARBA00022729"/>
    </source>
</evidence>
<evidence type="ECO:0000256" key="10">
    <source>
        <dbReference type="PIRSR" id="PIRSR611150-1"/>
    </source>
</evidence>
<keyword evidence="4 12" id="KW-0719">Serine esterase</keyword>
<feature type="active site" description="Proton donor/acceptor" evidence="10">
    <location>
        <position position="289"/>
    </location>
</feature>
<organism evidence="14 15">
    <name type="scientific">Aspergillus saccharolyticus JOP 1030-1</name>
    <dbReference type="NCBI Taxonomy" id="1450539"/>
    <lineage>
        <taxon>Eukaryota</taxon>
        <taxon>Fungi</taxon>
        <taxon>Dikarya</taxon>
        <taxon>Ascomycota</taxon>
        <taxon>Pezizomycotina</taxon>
        <taxon>Eurotiomycetes</taxon>
        <taxon>Eurotiomycetidae</taxon>
        <taxon>Eurotiales</taxon>
        <taxon>Aspergillaceae</taxon>
        <taxon>Aspergillus</taxon>
        <taxon>Aspergillus subgen. Circumdati</taxon>
    </lineage>
</organism>
<feature type="active site" evidence="10">
    <location>
        <position position="277"/>
    </location>
</feature>
<evidence type="ECO:0000256" key="3">
    <source>
        <dbReference type="ARBA" id="ARBA00013095"/>
    </source>
</evidence>
<dbReference type="GO" id="GO:0050525">
    <property type="term" value="F:cutinase activity"/>
    <property type="evidence" value="ECO:0007669"/>
    <property type="project" value="UniProtKB-UniRule"/>
</dbReference>
<evidence type="ECO:0000256" key="8">
    <source>
        <dbReference type="ARBA" id="ARBA00023157"/>
    </source>
</evidence>
<evidence type="ECO:0000313" key="15">
    <source>
        <dbReference type="Proteomes" id="UP000248349"/>
    </source>
</evidence>
<evidence type="ECO:0000313" key="14">
    <source>
        <dbReference type="EMBL" id="PYH40333.1"/>
    </source>
</evidence>
<dbReference type="InterPro" id="IPR000675">
    <property type="entry name" value="Cutinase/axe"/>
</dbReference>
<keyword evidence="5 12" id="KW-0964">Secreted</keyword>
<evidence type="ECO:0000256" key="7">
    <source>
        <dbReference type="ARBA" id="ARBA00022801"/>
    </source>
</evidence>
<evidence type="ECO:0000256" key="2">
    <source>
        <dbReference type="ARBA" id="ARBA00007534"/>
    </source>
</evidence>
<dbReference type="Gene3D" id="3.40.50.1820">
    <property type="entry name" value="alpha/beta hydrolase"/>
    <property type="match status" value="1"/>
</dbReference>
<dbReference type="GO" id="GO:0016052">
    <property type="term" value="P:carbohydrate catabolic process"/>
    <property type="evidence" value="ECO:0007669"/>
    <property type="project" value="TreeGrafter"/>
</dbReference>
<accession>A0A318Z6C0</accession>
<feature type="disulfide bond" evidence="11">
    <location>
        <begin position="144"/>
        <end position="217"/>
    </location>
</feature>